<dbReference type="RefSeq" id="WP_187241622.1">
    <property type="nucleotide sequence ID" value="NZ_BAAAOK010000050.1"/>
</dbReference>
<gene>
    <name evidence="2" type="ORF">HKK74_03725</name>
</gene>
<evidence type="ECO:0000313" key="2">
    <source>
        <dbReference type="EMBL" id="MBC6464609.1"/>
    </source>
</evidence>
<comment type="caution">
    <text evidence="2">The sequence shown here is derived from an EMBL/GenBank/DDBJ whole genome shotgun (WGS) entry which is preliminary data.</text>
</comment>
<feature type="transmembrane region" description="Helical" evidence="1">
    <location>
        <begin position="305"/>
        <end position="326"/>
    </location>
</feature>
<name>A0ABR7LJ46_9ACTN</name>
<evidence type="ECO:0008006" key="4">
    <source>
        <dbReference type="Google" id="ProtNLM"/>
    </source>
</evidence>
<protein>
    <recommendedName>
        <fullName evidence="4">Glycosyltransferase RgtA/B/C/D-like domain-containing protein</fullName>
    </recommendedName>
</protein>
<keyword evidence="1" id="KW-0472">Membrane</keyword>
<proteinExistence type="predicted"/>
<feature type="transmembrane region" description="Helical" evidence="1">
    <location>
        <begin position="134"/>
        <end position="151"/>
    </location>
</feature>
<feature type="transmembrane region" description="Helical" evidence="1">
    <location>
        <begin position="84"/>
        <end position="102"/>
    </location>
</feature>
<feature type="transmembrane region" description="Helical" evidence="1">
    <location>
        <begin position="278"/>
        <end position="298"/>
    </location>
</feature>
<accession>A0ABR7LJ46</accession>
<keyword evidence="1" id="KW-0812">Transmembrane</keyword>
<organism evidence="2 3">
    <name type="scientific">Actinomadura alba</name>
    <dbReference type="NCBI Taxonomy" id="406431"/>
    <lineage>
        <taxon>Bacteria</taxon>
        <taxon>Bacillati</taxon>
        <taxon>Actinomycetota</taxon>
        <taxon>Actinomycetes</taxon>
        <taxon>Streptosporangiales</taxon>
        <taxon>Thermomonosporaceae</taxon>
        <taxon>Actinomadura</taxon>
    </lineage>
</organism>
<reference evidence="2 3" key="1">
    <citation type="submission" date="2020-06" db="EMBL/GenBank/DDBJ databases">
        <title>Actinomadura xiongansis sp. nov., isolated from soil of Baiyangdian.</title>
        <authorList>
            <person name="Zhang X."/>
        </authorList>
    </citation>
    <scope>NUCLEOTIDE SEQUENCE [LARGE SCALE GENOMIC DNA]</scope>
    <source>
        <strain evidence="2 3">HBUM206468</strain>
    </source>
</reference>
<dbReference type="EMBL" id="JABVEC010000002">
    <property type="protein sequence ID" value="MBC6464609.1"/>
    <property type="molecule type" value="Genomic_DNA"/>
</dbReference>
<keyword evidence="3" id="KW-1185">Reference proteome</keyword>
<feature type="transmembrane region" description="Helical" evidence="1">
    <location>
        <begin position="207"/>
        <end position="224"/>
    </location>
</feature>
<evidence type="ECO:0000256" key="1">
    <source>
        <dbReference type="SAM" id="Phobius"/>
    </source>
</evidence>
<sequence length="491" mass="53300">MSHGMGRGSRRNLGLLGLVAAGYALAQLVLGMHRVFLGWDEILYVTQFSRDVPPGFMDAPRAWGVPLIVAPVAAMDASTALVRGYVIALSSLGVFFAFWSWLRLRDTGTVPLAALLLCTLWVSVFYGNAAMPNMFTALCAVAAVALFVRAGRAAEGAEARSRPPVRVLAGLMAVFGVMSAVRPVDTVWIALPLLLTAFPRRHGRMPVLGAIIAGSAIGWIPWIIEAQVRFGGLLPRIAQIARWNGDGLHVQVVRHLQSFGTGTLLCTSADGTCGRVTLGAGLVWLVLTAFAVVGLLALRGSAGRPAALIAVTVALANAVPYFFFTHLANPRFLLPTYALLALPAAEGLRWLSRRRRPGGPAAAAGIVTSVAVTQLTMAHGVALELRETRREGIQQAHAITRLPVRRPCVIYGTNAAQIAYLTQCRYWRRYVHGVPRRAATREIEPILDRMRARGLHVVVVTRSRRSRDFPAGWRHVRLRPDRGWHAHLPPP</sequence>
<feature type="transmembrane region" description="Helical" evidence="1">
    <location>
        <begin position="108"/>
        <end position="127"/>
    </location>
</feature>
<keyword evidence="1" id="KW-1133">Transmembrane helix</keyword>
<evidence type="ECO:0000313" key="3">
    <source>
        <dbReference type="Proteomes" id="UP000805614"/>
    </source>
</evidence>
<dbReference type="Proteomes" id="UP000805614">
    <property type="component" value="Unassembled WGS sequence"/>
</dbReference>